<feature type="region of interest" description="Disordered" evidence="1">
    <location>
        <begin position="41"/>
        <end position="76"/>
    </location>
</feature>
<reference evidence="2" key="1">
    <citation type="submission" date="2023-04" db="EMBL/GenBank/DDBJ databases">
        <title>Chromosome-level genome of Chaenocephalus aceratus.</title>
        <authorList>
            <person name="Park H."/>
        </authorList>
    </citation>
    <scope>NUCLEOTIDE SEQUENCE</scope>
    <source>
        <strain evidence="2">DE</strain>
        <tissue evidence="2">Muscle</tissue>
    </source>
</reference>
<dbReference type="Proteomes" id="UP001228049">
    <property type="component" value="Unassembled WGS sequence"/>
</dbReference>
<keyword evidence="2" id="KW-0456">Lyase</keyword>
<feature type="non-terminal residue" evidence="2">
    <location>
        <position position="1"/>
    </location>
</feature>
<dbReference type="AlphaFoldDB" id="A0AAD9FFB5"/>
<accession>A0AAD9FFB5</accession>
<dbReference type="GO" id="GO:0016829">
    <property type="term" value="F:lyase activity"/>
    <property type="evidence" value="ECO:0007669"/>
    <property type="project" value="UniProtKB-KW"/>
</dbReference>
<evidence type="ECO:0000313" key="3">
    <source>
        <dbReference type="Proteomes" id="UP001228049"/>
    </source>
</evidence>
<keyword evidence="3" id="KW-1185">Reference proteome</keyword>
<sequence>PLTQDPSHRTPHTGPLIQDPHTVARVNSHSSQRALFLQKGAGGCSANSTGQICDAGPRAPIPLGQDTRRNRQRGLA</sequence>
<proteinExistence type="predicted"/>
<name>A0AAD9FFB5_DISEL</name>
<feature type="non-terminal residue" evidence="2">
    <location>
        <position position="76"/>
    </location>
</feature>
<gene>
    <name evidence="2" type="ORF">KUDE01_018733</name>
</gene>
<evidence type="ECO:0000256" key="1">
    <source>
        <dbReference type="SAM" id="MobiDB-lite"/>
    </source>
</evidence>
<protein>
    <submittedName>
        <fullName evidence="2">Steroid 17-alpha-hydroxylase/1720 lyase</fullName>
    </submittedName>
</protein>
<organism evidence="2 3">
    <name type="scientific">Dissostichus eleginoides</name>
    <name type="common">Patagonian toothfish</name>
    <name type="synonym">Dissostichus amissus</name>
    <dbReference type="NCBI Taxonomy" id="100907"/>
    <lineage>
        <taxon>Eukaryota</taxon>
        <taxon>Metazoa</taxon>
        <taxon>Chordata</taxon>
        <taxon>Craniata</taxon>
        <taxon>Vertebrata</taxon>
        <taxon>Euteleostomi</taxon>
        <taxon>Actinopterygii</taxon>
        <taxon>Neopterygii</taxon>
        <taxon>Teleostei</taxon>
        <taxon>Neoteleostei</taxon>
        <taxon>Acanthomorphata</taxon>
        <taxon>Eupercaria</taxon>
        <taxon>Perciformes</taxon>
        <taxon>Notothenioidei</taxon>
        <taxon>Nototheniidae</taxon>
        <taxon>Dissostichus</taxon>
    </lineage>
</organism>
<dbReference type="EMBL" id="JASDAP010000008">
    <property type="protein sequence ID" value="KAK1899211.1"/>
    <property type="molecule type" value="Genomic_DNA"/>
</dbReference>
<evidence type="ECO:0000313" key="2">
    <source>
        <dbReference type="EMBL" id="KAK1899211.1"/>
    </source>
</evidence>
<comment type="caution">
    <text evidence="2">The sequence shown here is derived from an EMBL/GenBank/DDBJ whole genome shotgun (WGS) entry which is preliminary data.</text>
</comment>